<accession>A0ABV7IUS8</accession>
<protein>
    <recommendedName>
        <fullName evidence="4">DUF721 domain-containing protein</fullName>
    </recommendedName>
</protein>
<evidence type="ECO:0008006" key="4">
    <source>
        <dbReference type="Google" id="ProtNLM"/>
    </source>
</evidence>
<evidence type="ECO:0000256" key="1">
    <source>
        <dbReference type="SAM" id="MobiDB-lite"/>
    </source>
</evidence>
<gene>
    <name evidence="2" type="ORF">ACFOD9_06795</name>
</gene>
<comment type="caution">
    <text evidence="2">The sequence shown here is derived from an EMBL/GenBank/DDBJ whole genome shotgun (WGS) entry which is preliminary data.</text>
</comment>
<name>A0ABV7IUS8_9SPHN</name>
<keyword evidence="3" id="KW-1185">Reference proteome</keyword>
<reference evidence="3" key="1">
    <citation type="journal article" date="2019" name="Int. J. Syst. Evol. Microbiol.">
        <title>The Global Catalogue of Microorganisms (GCM) 10K type strain sequencing project: providing services to taxonomists for standard genome sequencing and annotation.</title>
        <authorList>
            <consortium name="The Broad Institute Genomics Platform"/>
            <consortium name="The Broad Institute Genome Sequencing Center for Infectious Disease"/>
            <person name="Wu L."/>
            <person name="Ma J."/>
        </authorList>
    </citation>
    <scope>NUCLEOTIDE SEQUENCE [LARGE SCALE GENOMIC DNA]</scope>
    <source>
        <strain evidence="3">KCTC 42984</strain>
    </source>
</reference>
<dbReference type="RefSeq" id="WP_379509332.1">
    <property type="nucleotide sequence ID" value="NZ_JBHRTQ010000007.1"/>
</dbReference>
<organism evidence="2 3">
    <name type="scientific">Novosphingobium bradum</name>
    <dbReference type="NCBI Taxonomy" id="1737444"/>
    <lineage>
        <taxon>Bacteria</taxon>
        <taxon>Pseudomonadati</taxon>
        <taxon>Pseudomonadota</taxon>
        <taxon>Alphaproteobacteria</taxon>
        <taxon>Sphingomonadales</taxon>
        <taxon>Sphingomonadaceae</taxon>
        <taxon>Novosphingobium</taxon>
    </lineage>
</organism>
<evidence type="ECO:0000313" key="2">
    <source>
        <dbReference type="EMBL" id="MFC3173952.1"/>
    </source>
</evidence>
<proteinExistence type="predicted"/>
<sequence>MPATATIPKPKRQGNYKPGPGRPPGRKNDKTLALEAASRKAAASINEGFEGDAHAFLQAVYRNPDVPLEIRIMAAGRALRVEKPALAASHSVSEININLAERLQTARLRVAGLASSARTDN</sequence>
<evidence type="ECO:0000313" key="3">
    <source>
        <dbReference type="Proteomes" id="UP001595604"/>
    </source>
</evidence>
<dbReference type="EMBL" id="JBHRTQ010000007">
    <property type="protein sequence ID" value="MFC3173952.1"/>
    <property type="molecule type" value="Genomic_DNA"/>
</dbReference>
<feature type="region of interest" description="Disordered" evidence="1">
    <location>
        <begin position="1"/>
        <end position="29"/>
    </location>
</feature>
<dbReference type="Proteomes" id="UP001595604">
    <property type="component" value="Unassembled WGS sequence"/>
</dbReference>